<evidence type="ECO:0000256" key="7">
    <source>
        <dbReference type="ARBA" id="ARBA00022737"/>
    </source>
</evidence>
<dbReference type="Pfam" id="PF08205">
    <property type="entry name" value="C2-set_2"/>
    <property type="match status" value="1"/>
</dbReference>
<dbReference type="Proteomes" id="UP001166052">
    <property type="component" value="Unassembled WGS sequence"/>
</dbReference>
<dbReference type="InterPro" id="IPR036179">
    <property type="entry name" value="Ig-like_dom_sf"/>
</dbReference>
<evidence type="ECO:0000256" key="14">
    <source>
        <dbReference type="SAM" id="MobiDB-lite"/>
    </source>
</evidence>
<evidence type="ECO:0000256" key="8">
    <source>
        <dbReference type="ARBA" id="ARBA00022889"/>
    </source>
</evidence>
<dbReference type="SMART" id="SM00409">
    <property type="entry name" value="IG"/>
    <property type="match status" value="3"/>
</dbReference>
<evidence type="ECO:0000313" key="17">
    <source>
        <dbReference type="EMBL" id="MBN3289069.1"/>
    </source>
</evidence>
<name>A0ABS2YSD8_POLSE</name>
<feature type="domain" description="Ig-like" evidence="16">
    <location>
        <begin position="263"/>
        <end position="348"/>
    </location>
</feature>
<dbReference type="Pfam" id="PF13895">
    <property type="entry name" value="Ig_2"/>
    <property type="match status" value="1"/>
</dbReference>
<feature type="non-terminal residue" evidence="17">
    <location>
        <position position="1"/>
    </location>
</feature>
<evidence type="ECO:0000256" key="4">
    <source>
        <dbReference type="ARBA" id="ARBA00022475"/>
    </source>
</evidence>
<evidence type="ECO:0000256" key="12">
    <source>
        <dbReference type="ARBA" id="ARBA00023157"/>
    </source>
</evidence>
<keyword evidence="10 15" id="KW-1133">Transmembrane helix</keyword>
<evidence type="ECO:0000256" key="6">
    <source>
        <dbReference type="ARBA" id="ARBA00022729"/>
    </source>
</evidence>
<dbReference type="InterPro" id="IPR003599">
    <property type="entry name" value="Ig_sub"/>
</dbReference>
<dbReference type="PANTHER" id="PTHR23277">
    <property type="entry name" value="NECTIN-RELATED"/>
    <property type="match status" value="1"/>
</dbReference>
<protein>
    <submittedName>
        <fullName evidence="17">NECT1 protein</fullName>
    </submittedName>
</protein>
<dbReference type="SMART" id="SM00406">
    <property type="entry name" value="IGv"/>
    <property type="match status" value="1"/>
</dbReference>
<evidence type="ECO:0000313" key="18">
    <source>
        <dbReference type="Proteomes" id="UP001166052"/>
    </source>
</evidence>
<evidence type="ECO:0000256" key="15">
    <source>
        <dbReference type="SAM" id="Phobius"/>
    </source>
</evidence>
<dbReference type="EMBL" id="JAAWVN010000940">
    <property type="protein sequence ID" value="MBN3289069.1"/>
    <property type="molecule type" value="Genomic_DNA"/>
</dbReference>
<reference evidence="17" key="1">
    <citation type="journal article" date="2021" name="Cell">
        <title>Tracing the genetic footprints of vertebrate landing in non-teleost ray-finned fishes.</title>
        <authorList>
            <person name="Bi X."/>
            <person name="Wang K."/>
            <person name="Yang L."/>
            <person name="Pan H."/>
            <person name="Jiang H."/>
            <person name="Wei Q."/>
            <person name="Fang M."/>
            <person name="Yu H."/>
            <person name="Zhu C."/>
            <person name="Cai Y."/>
            <person name="He Y."/>
            <person name="Gan X."/>
            <person name="Zeng H."/>
            <person name="Yu D."/>
            <person name="Zhu Y."/>
            <person name="Jiang H."/>
            <person name="Qiu Q."/>
            <person name="Yang H."/>
            <person name="Zhang Y.E."/>
            <person name="Wang W."/>
            <person name="Zhu M."/>
            <person name="He S."/>
            <person name="Zhang G."/>
        </authorList>
    </citation>
    <scope>NUCLEOTIDE SEQUENCE</scope>
    <source>
        <strain evidence="17">Bchr_001</strain>
    </source>
</reference>
<dbReference type="SUPFAM" id="SSF48726">
    <property type="entry name" value="Immunoglobulin"/>
    <property type="match status" value="3"/>
</dbReference>
<dbReference type="InterPro" id="IPR051427">
    <property type="entry name" value="Nectin/Nectin-like"/>
</dbReference>
<comment type="caution">
    <text evidence="17">The sequence shown here is derived from an EMBL/GenBank/DDBJ whole genome shotgun (WGS) entry which is preliminary data.</text>
</comment>
<keyword evidence="4" id="KW-1003">Cell membrane</keyword>
<keyword evidence="9" id="KW-0965">Cell junction</keyword>
<evidence type="ECO:0000256" key="11">
    <source>
        <dbReference type="ARBA" id="ARBA00023136"/>
    </source>
</evidence>
<organism evidence="17 18">
    <name type="scientific">Polypterus senegalus</name>
    <name type="common">Senegal bichir</name>
    <dbReference type="NCBI Taxonomy" id="55291"/>
    <lineage>
        <taxon>Eukaryota</taxon>
        <taxon>Metazoa</taxon>
        <taxon>Chordata</taxon>
        <taxon>Craniata</taxon>
        <taxon>Vertebrata</taxon>
        <taxon>Euteleostomi</taxon>
        <taxon>Actinopterygii</taxon>
        <taxon>Polypteriformes</taxon>
        <taxon>Polypteridae</taxon>
        <taxon>Polypterus</taxon>
    </lineage>
</organism>
<dbReference type="PROSITE" id="PS50835">
    <property type="entry name" value="IG_LIKE"/>
    <property type="match status" value="3"/>
</dbReference>
<evidence type="ECO:0000259" key="16">
    <source>
        <dbReference type="PROSITE" id="PS50835"/>
    </source>
</evidence>
<feature type="domain" description="Ig-like" evidence="16">
    <location>
        <begin position="52"/>
        <end position="156"/>
    </location>
</feature>
<proteinExistence type="inferred from homology"/>
<feature type="transmembrane region" description="Helical" evidence="15">
    <location>
        <begin position="372"/>
        <end position="395"/>
    </location>
</feature>
<keyword evidence="11 15" id="KW-0472">Membrane</keyword>
<dbReference type="Pfam" id="PF07686">
    <property type="entry name" value="V-set"/>
    <property type="match status" value="1"/>
</dbReference>
<dbReference type="InterPro" id="IPR003598">
    <property type="entry name" value="Ig_sub2"/>
</dbReference>
<keyword evidence="18" id="KW-1185">Reference proteome</keyword>
<keyword evidence="7" id="KW-0677">Repeat</keyword>
<dbReference type="InterPro" id="IPR013106">
    <property type="entry name" value="Ig_V-set"/>
</dbReference>
<dbReference type="InterPro" id="IPR007110">
    <property type="entry name" value="Ig-like_dom"/>
</dbReference>
<keyword evidence="8" id="KW-0130">Cell adhesion</keyword>
<accession>A0ABS2YSD8</accession>
<evidence type="ECO:0000256" key="5">
    <source>
        <dbReference type="ARBA" id="ARBA00022692"/>
    </source>
</evidence>
<dbReference type="InterPro" id="IPR013162">
    <property type="entry name" value="CD80_C2-set"/>
</dbReference>
<evidence type="ECO:0000256" key="1">
    <source>
        <dbReference type="ARBA" id="ARBA00004251"/>
    </source>
</evidence>
<sequence>MSDVGPHKVYEVYMRKSLEGHYKGRSGWIGGLQTTSQTQLVQMDDRVSGMVGTDVLLTCKYSNRNPNVKITQVTWQKLLNGTKVNVAIANPTLGVSVLESFKERVMFRNPLVTQANPSLEDASIFMKQLQLSDEATYICEYATFPAGNKENQVNLTVLARPTNQVILTSPTIVAQSSQTSKMIVATCISSNGKPPSDITWETKLRGEATFHKTPNPNGTVTVRSDYWVVPSRESHRQKLTCIVSYQGEKMRQQSVTLNVQYEPQVTIEGFDGNWYLNRQDVQLTCKSDANPAVTTYQWKLLNGSMPNNVEIQNNSLFFKGPVTYELAGTYVCEATNSVGKRSEQVEVNVTEFPNNPTPRDPETPLEQPSSGVAIGGAVGGVVLLVLASVLLFVFLRRRQRTFKGDYSTKKHVFGNWYSKAAGGLSPHPPLPQSLQYPEDSDDDKKPAPDSTTSGYGVGERDFDPSGDSLKMPYITIDERNAHGEYDERTLSFQYDPELEIADDMVSQNDGSVISKKEWYV</sequence>
<evidence type="ECO:0000256" key="13">
    <source>
        <dbReference type="ARBA" id="ARBA00023180"/>
    </source>
</evidence>
<keyword evidence="12" id="KW-1015">Disulfide bond</keyword>
<evidence type="ECO:0000256" key="10">
    <source>
        <dbReference type="ARBA" id="ARBA00022989"/>
    </source>
</evidence>
<dbReference type="Gene3D" id="2.60.40.10">
    <property type="entry name" value="Immunoglobulins"/>
    <property type="match status" value="3"/>
</dbReference>
<feature type="region of interest" description="Disordered" evidence="14">
    <location>
        <begin position="427"/>
        <end position="469"/>
    </location>
</feature>
<keyword evidence="13" id="KW-0325">Glycoprotein</keyword>
<dbReference type="InterPro" id="IPR013783">
    <property type="entry name" value="Ig-like_fold"/>
</dbReference>
<dbReference type="PANTHER" id="PTHR23277:SF69">
    <property type="entry name" value="NECTIN-1"/>
    <property type="match status" value="1"/>
</dbReference>
<evidence type="ECO:0000256" key="3">
    <source>
        <dbReference type="ARBA" id="ARBA00007810"/>
    </source>
</evidence>
<feature type="domain" description="Ig-like" evidence="16">
    <location>
        <begin position="170"/>
        <end position="258"/>
    </location>
</feature>
<keyword evidence="6" id="KW-0732">Signal</keyword>
<dbReference type="SMART" id="SM00408">
    <property type="entry name" value="IGc2"/>
    <property type="match status" value="2"/>
</dbReference>
<feature type="non-terminal residue" evidence="17">
    <location>
        <position position="520"/>
    </location>
</feature>
<keyword evidence="5 15" id="KW-0812">Transmembrane</keyword>
<evidence type="ECO:0000256" key="9">
    <source>
        <dbReference type="ARBA" id="ARBA00022949"/>
    </source>
</evidence>
<gene>
    <name evidence="17" type="primary">Nectin1_1</name>
    <name evidence="17" type="ORF">GTO92_0010202</name>
</gene>
<evidence type="ECO:0000256" key="2">
    <source>
        <dbReference type="ARBA" id="ARBA00004536"/>
    </source>
</evidence>
<comment type="similarity">
    <text evidence="3">Belongs to the nectin family.</text>
</comment>
<comment type="subcellular location">
    <subcellularLocation>
        <location evidence="2">Cell junction</location>
        <location evidence="2">Adherens junction</location>
    </subcellularLocation>
    <subcellularLocation>
        <location evidence="1">Cell membrane</location>
        <topology evidence="1">Single-pass type I membrane protein</topology>
    </subcellularLocation>
</comment>